<comment type="similarity">
    <text evidence="6">Belongs to the insect chemoreceptor superfamily. Gustatory receptor (GR) family.</text>
</comment>
<protein>
    <recommendedName>
        <fullName evidence="6">Gustatory receptor</fullName>
    </recommendedName>
</protein>
<organism evidence="7 8">
    <name type="scientific">Drosophila kikkawai</name>
    <name type="common">Fruit fly</name>
    <dbReference type="NCBI Taxonomy" id="30033"/>
    <lineage>
        <taxon>Eukaryota</taxon>
        <taxon>Metazoa</taxon>
        <taxon>Ecdysozoa</taxon>
        <taxon>Arthropoda</taxon>
        <taxon>Hexapoda</taxon>
        <taxon>Insecta</taxon>
        <taxon>Pterygota</taxon>
        <taxon>Neoptera</taxon>
        <taxon>Endopterygota</taxon>
        <taxon>Diptera</taxon>
        <taxon>Brachycera</taxon>
        <taxon>Muscomorpha</taxon>
        <taxon>Ephydroidea</taxon>
        <taxon>Drosophilidae</taxon>
        <taxon>Drosophila</taxon>
        <taxon>Sophophora</taxon>
    </lineage>
</organism>
<reference evidence="8" key="2">
    <citation type="submission" date="2025-08" db="UniProtKB">
        <authorList>
            <consortium name="RefSeq"/>
        </authorList>
    </citation>
    <scope>IDENTIFICATION</scope>
    <source>
        <strain evidence="8">14028-0561.14</strain>
        <tissue evidence="8">Whole fly</tissue>
    </source>
</reference>
<dbReference type="GO" id="GO:0005886">
    <property type="term" value="C:plasma membrane"/>
    <property type="evidence" value="ECO:0007669"/>
    <property type="project" value="UniProtKB-SubCell"/>
</dbReference>
<evidence type="ECO:0000256" key="1">
    <source>
        <dbReference type="ARBA" id="ARBA00004651"/>
    </source>
</evidence>
<keyword evidence="3 6" id="KW-0812">Transmembrane</keyword>
<evidence type="ECO:0000256" key="6">
    <source>
        <dbReference type="RuleBase" id="RU363108"/>
    </source>
</evidence>
<evidence type="ECO:0000256" key="3">
    <source>
        <dbReference type="ARBA" id="ARBA00022692"/>
    </source>
</evidence>
<dbReference type="AlphaFoldDB" id="A0A6P4I8B0"/>
<dbReference type="OrthoDB" id="8043605at2759"/>
<sequence length="368" mass="43334">MINSLVNLYFSYSLAIGITSHRFVKQRFRSSIFSRYYALIANILTLTLLPLVMWHTRAVFQTKGNFPQLILITYNVRYLVTYSVIVYTILSRGFRDTAFKEMEPLLLNLLKEEERCGQQDVRRSLMIMLYAKFFTIVWLCLTDSFFLFYSIETFNFLMIARFVFLSNGNNVLLMVPMGYFLGLWHIARGLDFVNRRLDAIITLSSRSPRDLEELQHLWSLHSALTKTAININKIYGPQMLASRFDNFIIGVIQAYWGAFFSFSISTPIFWLIYGTISYNMRSLDYYLIDHMCDVIVEYQSAARHAWSEHRWSKEISALVTYTNSLKLELWTCGLYQPNRSLWFGMTTSVWYYILMLLQFHLVMGNLKK</sequence>
<dbReference type="RefSeq" id="XP_017018783.1">
    <property type="nucleotide sequence ID" value="XM_017163294.1"/>
</dbReference>
<keyword evidence="2 6" id="KW-1003">Cell membrane</keyword>
<feature type="transmembrane region" description="Helical" evidence="6">
    <location>
        <begin position="36"/>
        <end position="54"/>
    </location>
</feature>
<feature type="transmembrane region" description="Helical" evidence="6">
    <location>
        <begin position="129"/>
        <end position="151"/>
    </location>
</feature>
<comment type="subcellular location">
    <subcellularLocation>
        <location evidence="1 6">Cell membrane</location>
        <topology evidence="1 6">Multi-pass membrane protein</topology>
    </subcellularLocation>
</comment>
<dbReference type="Proteomes" id="UP001652661">
    <property type="component" value="Chromosome 2R"/>
</dbReference>
<keyword evidence="6 8" id="KW-0675">Receptor</keyword>
<gene>
    <name evidence="8" type="primary">Gr59b</name>
</gene>
<feature type="transmembrane region" description="Helical" evidence="6">
    <location>
        <begin position="247"/>
        <end position="273"/>
    </location>
</feature>
<evidence type="ECO:0000313" key="7">
    <source>
        <dbReference type="Proteomes" id="UP001652661"/>
    </source>
</evidence>
<evidence type="ECO:0000256" key="2">
    <source>
        <dbReference type="ARBA" id="ARBA00022475"/>
    </source>
</evidence>
<comment type="caution">
    <text evidence="6">Lacks conserved residue(s) required for the propagation of feature annotation.</text>
</comment>
<comment type="function">
    <text evidence="6">Gustatory receptor which mediates acceptance or avoidance behavior, depending on its substrates.</text>
</comment>
<keyword evidence="7" id="KW-1185">Reference proteome</keyword>
<dbReference type="GO" id="GO:0050909">
    <property type="term" value="P:sensory perception of taste"/>
    <property type="evidence" value="ECO:0007669"/>
    <property type="project" value="InterPro"/>
</dbReference>
<dbReference type="Pfam" id="PF08395">
    <property type="entry name" value="7tm_7"/>
    <property type="match status" value="1"/>
</dbReference>
<keyword evidence="6" id="KW-0807">Transducer</keyword>
<evidence type="ECO:0000256" key="5">
    <source>
        <dbReference type="ARBA" id="ARBA00023136"/>
    </source>
</evidence>
<keyword evidence="4 6" id="KW-1133">Transmembrane helix</keyword>
<reference evidence="7" key="1">
    <citation type="submission" date="2025-05" db="UniProtKB">
        <authorList>
            <consortium name="RefSeq"/>
        </authorList>
    </citation>
    <scope>NUCLEOTIDE SEQUENCE [LARGE SCALE GENOMIC DNA]</scope>
    <source>
        <strain evidence="7">14028-0561.14</strain>
    </source>
</reference>
<evidence type="ECO:0000256" key="4">
    <source>
        <dbReference type="ARBA" id="ARBA00022989"/>
    </source>
</evidence>
<evidence type="ECO:0000313" key="8">
    <source>
        <dbReference type="RefSeq" id="XP_017018783.1"/>
    </source>
</evidence>
<proteinExistence type="inferred from homology"/>
<keyword evidence="5 6" id="KW-0472">Membrane</keyword>
<feature type="transmembrane region" description="Helical" evidence="6">
    <location>
        <begin position="66"/>
        <end position="90"/>
    </location>
</feature>
<accession>A0A6P4I8B0</accession>
<feature type="transmembrane region" description="Helical" evidence="6">
    <location>
        <begin position="171"/>
        <end position="187"/>
    </location>
</feature>
<name>A0A6P4I8B0_DROKI</name>
<dbReference type="InterPro" id="IPR013604">
    <property type="entry name" value="7TM_chemorcpt"/>
</dbReference>
<feature type="transmembrane region" description="Helical" evidence="6">
    <location>
        <begin position="349"/>
        <end position="366"/>
    </location>
</feature>
<dbReference type="GO" id="GO:0007165">
    <property type="term" value="P:signal transduction"/>
    <property type="evidence" value="ECO:0007669"/>
    <property type="project" value="UniProtKB-KW"/>
</dbReference>